<comment type="caution">
    <text evidence="2">The sequence shown here is derived from an EMBL/GenBank/DDBJ whole genome shotgun (WGS) entry which is preliminary data.</text>
</comment>
<name>A0A0G1XIQ6_9BACT</name>
<dbReference type="EMBL" id="LCRD01000003">
    <property type="protein sequence ID" value="KKW30795.1"/>
    <property type="molecule type" value="Genomic_DNA"/>
</dbReference>
<reference evidence="2 3" key="1">
    <citation type="journal article" date="2015" name="Nature">
        <title>rRNA introns, odd ribosomes, and small enigmatic genomes across a large radiation of phyla.</title>
        <authorList>
            <person name="Brown C.T."/>
            <person name="Hug L.A."/>
            <person name="Thomas B.C."/>
            <person name="Sharon I."/>
            <person name="Castelle C.J."/>
            <person name="Singh A."/>
            <person name="Wilkins M.J."/>
            <person name="Williams K.H."/>
            <person name="Banfield J.F."/>
        </authorList>
    </citation>
    <scope>NUCLEOTIDE SEQUENCE [LARGE SCALE GENOMIC DNA]</scope>
</reference>
<accession>A0A0G1XIQ6</accession>
<proteinExistence type="predicted"/>
<feature type="region of interest" description="Disordered" evidence="1">
    <location>
        <begin position="270"/>
        <end position="289"/>
    </location>
</feature>
<dbReference type="Proteomes" id="UP000034846">
    <property type="component" value="Unassembled WGS sequence"/>
</dbReference>
<evidence type="ECO:0000313" key="3">
    <source>
        <dbReference type="Proteomes" id="UP000034846"/>
    </source>
</evidence>
<evidence type="ECO:0000313" key="2">
    <source>
        <dbReference type="EMBL" id="KKW30795.1"/>
    </source>
</evidence>
<sequence>MWLALAASSGSNLAVTQDFPLPEEDGEYGLALENFSLDSLLGTFVALLLLIVGMQLASSSAAAIGGPMSKYISEDMGKKIVTGAAKMPGALVNRGGGRLLDRAGGTNYGSLTGLGKGFAGAAGKEFGLKTARGASKIPVFGGLASGAIASGSAALMKMDKKNQEEVRKKGQDAVKDIPSEQLDMLVNEAADGGDMFRKLPVEKQQAIFAKLATDKRAQDRAKKNLGEAKYDQLMGKVIKRVDGDKDNWLDDTGKAAFMGTKLKHLNLIQGENVSPSDSPEVAKKKKQDAQKKYLDDLNKENKLNTSTARLIGDEAIKDADTMEVLNAYEYREDKDGNNVTIGADMRGGKLMPGQKKAANQKWRGADEIIEETSDGSYIRRPRPVNVEALKPPVVGDPDADAKNAAMASELEYAAKFNFGGPATTANPMSTPEAQEAIKQAVKNIKPGSVSVQTAAKIDEGLLNAGHSASSVFGVTPPAGSPEFAYQRARFEQLMKSNPENVRHFSGSLPDGARSNEVSRVVTETVKPDQVKEMGEKLVTQKGEERERTKQSLKSMENAIKAERGRIGASATGAEADRIASLERAYAMASRYARF</sequence>
<evidence type="ECO:0000256" key="1">
    <source>
        <dbReference type="SAM" id="MobiDB-lite"/>
    </source>
</evidence>
<gene>
    <name evidence="2" type="ORF">UY72_C0003G0024</name>
</gene>
<organism evidence="2 3">
    <name type="scientific">Candidatus Uhrbacteria bacterium GW2011_GWD2_52_7</name>
    <dbReference type="NCBI Taxonomy" id="1618989"/>
    <lineage>
        <taxon>Bacteria</taxon>
        <taxon>Candidatus Uhriibacteriota</taxon>
    </lineage>
</organism>
<protein>
    <submittedName>
        <fullName evidence="2">Uncharacterized protein</fullName>
    </submittedName>
</protein>
<dbReference type="AlphaFoldDB" id="A0A0G1XIQ6"/>